<evidence type="ECO:0000313" key="1">
    <source>
        <dbReference type="EMBL" id="KIG18976.1"/>
    </source>
</evidence>
<proteinExistence type="predicted"/>
<dbReference type="Gene3D" id="2.160.10.10">
    <property type="entry name" value="Hexapeptide repeat proteins"/>
    <property type="match status" value="1"/>
</dbReference>
<dbReference type="SUPFAM" id="SSF51161">
    <property type="entry name" value="Trimeric LpxA-like enzymes"/>
    <property type="match status" value="1"/>
</dbReference>
<dbReference type="EMBL" id="JMCC02000007">
    <property type="protein sequence ID" value="KIG18976.1"/>
    <property type="molecule type" value="Genomic_DNA"/>
</dbReference>
<dbReference type="CDD" id="cd04645">
    <property type="entry name" value="LbH_gamma_CA_like"/>
    <property type="match status" value="1"/>
</dbReference>
<protein>
    <submittedName>
        <fullName evidence="1">Carbonic anhydrase, family 3</fullName>
    </submittedName>
</protein>
<gene>
    <name evidence="1" type="ORF">DB30_06587</name>
</gene>
<sequence>MAWPQREIEPIATRPGMLSRMASRTIVDSVPLVAGPPANANALEDELDELRERFPGAIFERYLDQIPSVGAFVHVASGAAIVGDVRLYDDVSIWYGCVLRGDLSRIEVHERSNIQDGAIIHLGDLDPTIIGEEVVVGHRAVLHGCLIRGGCLIGIQATILDNVEVGEGSIIGSGALVTPGTTIPPRSLVLGVPGRVVKTLTAADEEFHRKLAGKYIRLAHNYRVG</sequence>
<organism evidence="1 2">
    <name type="scientific">Enhygromyxa salina</name>
    <dbReference type="NCBI Taxonomy" id="215803"/>
    <lineage>
        <taxon>Bacteria</taxon>
        <taxon>Pseudomonadati</taxon>
        <taxon>Myxococcota</taxon>
        <taxon>Polyangia</taxon>
        <taxon>Nannocystales</taxon>
        <taxon>Nannocystaceae</taxon>
        <taxon>Enhygromyxa</taxon>
    </lineage>
</organism>
<dbReference type="Pfam" id="PF00132">
    <property type="entry name" value="Hexapep"/>
    <property type="match status" value="1"/>
</dbReference>
<dbReference type="Proteomes" id="UP000031599">
    <property type="component" value="Unassembled WGS sequence"/>
</dbReference>
<comment type="caution">
    <text evidence="1">The sequence shown here is derived from an EMBL/GenBank/DDBJ whole genome shotgun (WGS) entry which is preliminary data.</text>
</comment>
<dbReference type="InterPro" id="IPR050484">
    <property type="entry name" value="Transf_Hexapept/Carb_Anhydrase"/>
</dbReference>
<dbReference type="AlphaFoldDB" id="A0A0C2D720"/>
<dbReference type="InterPro" id="IPR011004">
    <property type="entry name" value="Trimer_LpxA-like_sf"/>
</dbReference>
<dbReference type="InterPro" id="IPR047324">
    <property type="entry name" value="LbH_gamma_CA-like"/>
</dbReference>
<accession>A0A0C2D720</accession>
<dbReference type="InterPro" id="IPR001451">
    <property type="entry name" value="Hexapep"/>
</dbReference>
<dbReference type="PANTHER" id="PTHR13061:SF29">
    <property type="entry name" value="GAMMA CARBONIC ANHYDRASE-LIKE 1, MITOCHONDRIAL-RELATED"/>
    <property type="match status" value="1"/>
</dbReference>
<evidence type="ECO:0000313" key="2">
    <source>
        <dbReference type="Proteomes" id="UP000031599"/>
    </source>
</evidence>
<reference evidence="1 2" key="1">
    <citation type="submission" date="2014-12" db="EMBL/GenBank/DDBJ databases">
        <title>Genome assembly of Enhygromyxa salina DSM 15201.</title>
        <authorList>
            <person name="Sharma G."/>
            <person name="Subramanian S."/>
        </authorList>
    </citation>
    <scope>NUCLEOTIDE SEQUENCE [LARGE SCALE GENOMIC DNA]</scope>
    <source>
        <strain evidence="1 2">DSM 15201</strain>
    </source>
</reference>
<name>A0A0C2D720_9BACT</name>
<dbReference type="PANTHER" id="PTHR13061">
    <property type="entry name" value="DYNACTIN SUBUNIT P25"/>
    <property type="match status" value="1"/>
</dbReference>